<evidence type="ECO:0000313" key="3">
    <source>
        <dbReference type="Proteomes" id="UP000198734"/>
    </source>
</evidence>
<protein>
    <submittedName>
        <fullName evidence="2">Spore coat protein B</fullName>
    </submittedName>
</protein>
<sequence length="174" mass="19924">MNKKMLLSLVDKVIKVDRGGPESRVGLLLSAEDDYFTLLTENDGIIYYSTQHIKSLTNHSKNQTEFNLEIPKDFEYIQADDFKGILNCLTLQWVKINRGGPETLEGVLDSVTDDYVIIVANEEIIRVALFHIRNISYGVKIEKTKKDKDKSGKEENKNNKEDNKNESKNQEEAK</sequence>
<dbReference type="EMBL" id="FOXU01000001">
    <property type="protein sequence ID" value="SFQ23196.1"/>
    <property type="molecule type" value="Genomic_DNA"/>
</dbReference>
<evidence type="ECO:0000256" key="1">
    <source>
        <dbReference type="SAM" id="MobiDB-lite"/>
    </source>
</evidence>
<reference evidence="3" key="1">
    <citation type="submission" date="2016-10" db="EMBL/GenBank/DDBJ databases">
        <authorList>
            <person name="Varghese N."/>
            <person name="Submissions S."/>
        </authorList>
    </citation>
    <scope>NUCLEOTIDE SEQUENCE [LARGE SCALE GENOMIC DNA]</scope>
    <source>
        <strain evidence="3">DSM 11706</strain>
    </source>
</reference>
<dbReference type="AlphaFoldDB" id="A0A1I5WUK8"/>
<gene>
    <name evidence="2" type="ORF">SAMN05421670_1444</name>
</gene>
<keyword evidence="3" id="KW-1185">Reference proteome</keyword>
<organism evidence="2 3">
    <name type="scientific">Psychrobacillus psychrotolerans</name>
    <dbReference type="NCBI Taxonomy" id="126156"/>
    <lineage>
        <taxon>Bacteria</taxon>
        <taxon>Bacillati</taxon>
        <taxon>Bacillota</taxon>
        <taxon>Bacilli</taxon>
        <taxon>Bacillales</taxon>
        <taxon>Bacillaceae</taxon>
        <taxon>Psychrobacillus</taxon>
    </lineage>
</organism>
<dbReference type="Proteomes" id="UP000198734">
    <property type="component" value="Unassembled WGS sequence"/>
</dbReference>
<dbReference type="STRING" id="126156.SAMN05421670_1444"/>
<proteinExistence type="predicted"/>
<feature type="region of interest" description="Disordered" evidence="1">
    <location>
        <begin position="144"/>
        <end position="174"/>
    </location>
</feature>
<keyword evidence="2" id="KW-0167">Capsid protein</keyword>
<dbReference type="RefSeq" id="WP_093535550.1">
    <property type="nucleotide sequence ID" value="NZ_FOXU01000001.1"/>
</dbReference>
<evidence type="ECO:0000313" key="2">
    <source>
        <dbReference type="EMBL" id="SFQ23196.1"/>
    </source>
</evidence>
<accession>A0A1I5WUK8</accession>
<dbReference type="OrthoDB" id="2452727at2"/>
<name>A0A1I5WUK8_9BACI</name>
<keyword evidence="2" id="KW-0946">Virion</keyword>